<reference evidence="2" key="1">
    <citation type="journal article" date="2019" name="Environ. Microbiol.">
        <title>Fungal ecological strategies reflected in gene transcription - a case study of two litter decomposers.</title>
        <authorList>
            <person name="Barbi F."/>
            <person name="Kohler A."/>
            <person name="Barry K."/>
            <person name="Baskaran P."/>
            <person name="Daum C."/>
            <person name="Fauchery L."/>
            <person name="Ihrmark K."/>
            <person name="Kuo A."/>
            <person name="LaButti K."/>
            <person name="Lipzen A."/>
            <person name="Morin E."/>
            <person name="Grigoriev I.V."/>
            <person name="Henrissat B."/>
            <person name="Lindahl B."/>
            <person name="Martin F."/>
        </authorList>
    </citation>
    <scope>NUCLEOTIDE SEQUENCE</scope>
    <source>
        <strain evidence="2">JB14</strain>
    </source>
</reference>
<dbReference type="AlphaFoldDB" id="A0A6A4IHP1"/>
<feature type="region of interest" description="Disordered" evidence="1">
    <location>
        <begin position="1"/>
        <end position="52"/>
    </location>
</feature>
<feature type="compositionally biased region" description="Basic residues" evidence="1">
    <location>
        <begin position="11"/>
        <end position="20"/>
    </location>
</feature>
<sequence length="213" mass="24174">MPKNLIPSSSKTKHQTNHIKKPSDLTNKRSRDAKTNSSEEQTPSKKKTKLAEWSKSLSNEFTELSNSISKELDIKIKGVFTRKKKDDEDDEESDGEDDEDYTDDSDEDSGDEDSEDENNVNKLDDDEDSDDIDEGVLTVKDLKVDLRPFSGTLDDIPVTDKKRKALVYIIASVNPFVDSRCPRSSDKFWKKVRSTAERVSVYLLIMTIMTDIA</sequence>
<protein>
    <submittedName>
        <fullName evidence="2">Uncharacterized protein</fullName>
    </submittedName>
</protein>
<organism evidence="2 3">
    <name type="scientific">Gymnopus androsaceus JB14</name>
    <dbReference type="NCBI Taxonomy" id="1447944"/>
    <lineage>
        <taxon>Eukaryota</taxon>
        <taxon>Fungi</taxon>
        <taxon>Dikarya</taxon>
        <taxon>Basidiomycota</taxon>
        <taxon>Agaricomycotina</taxon>
        <taxon>Agaricomycetes</taxon>
        <taxon>Agaricomycetidae</taxon>
        <taxon>Agaricales</taxon>
        <taxon>Marasmiineae</taxon>
        <taxon>Omphalotaceae</taxon>
        <taxon>Gymnopus</taxon>
    </lineage>
</organism>
<proteinExistence type="predicted"/>
<dbReference type="Proteomes" id="UP000799118">
    <property type="component" value="Unassembled WGS sequence"/>
</dbReference>
<name>A0A6A4IHP1_9AGAR</name>
<feature type="compositionally biased region" description="Acidic residues" evidence="1">
    <location>
        <begin position="87"/>
        <end position="132"/>
    </location>
</feature>
<feature type="compositionally biased region" description="Polar residues" evidence="1">
    <location>
        <begin position="1"/>
        <end position="10"/>
    </location>
</feature>
<evidence type="ECO:0000313" key="3">
    <source>
        <dbReference type="Proteomes" id="UP000799118"/>
    </source>
</evidence>
<feature type="compositionally biased region" description="Basic and acidic residues" evidence="1">
    <location>
        <begin position="21"/>
        <end position="34"/>
    </location>
</feature>
<evidence type="ECO:0000313" key="2">
    <source>
        <dbReference type="EMBL" id="KAE9409213.1"/>
    </source>
</evidence>
<keyword evidence="3" id="KW-1185">Reference proteome</keyword>
<feature type="region of interest" description="Disordered" evidence="1">
    <location>
        <begin position="80"/>
        <end position="132"/>
    </location>
</feature>
<accession>A0A6A4IHP1</accession>
<dbReference type="EMBL" id="ML769388">
    <property type="protein sequence ID" value="KAE9409213.1"/>
    <property type="molecule type" value="Genomic_DNA"/>
</dbReference>
<gene>
    <name evidence="2" type="ORF">BT96DRAFT_585160</name>
</gene>
<evidence type="ECO:0000256" key="1">
    <source>
        <dbReference type="SAM" id="MobiDB-lite"/>
    </source>
</evidence>